<evidence type="ECO:0000259" key="2">
    <source>
        <dbReference type="Pfam" id="PF20283"/>
    </source>
</evidence>
<proteinExistence type="predicted"/>
<evidence type="ECO:0000313" key="3">
    <source>
        <dbReference type="EMBL" id="KPZ14593.1"/>
    </source>
</evidence>
<gene>
    <name evidence="3" type="ORF">ALO40_01463</name>
</gene>
<accession>A0A0N8TDU8</accession>
<dbReference type="AlphaFoldDB" id="A0A0N8TDU8"/>
<protein>
    <recommendedName>
        <fullName evidence="2">ABC-three component systems C-terminal domain-containing protein</fullName>
    </recommendedName>
</protein>
<dbReference type="EMBL" id="LJRR01000252">
    <property type="protein sequence ID" value="KPZ14593.1"/>
    <property type="molecule type" value="Genomic_DNA"/>
</dbReference>
<reference evidence="3 4" key="1">
    <citation type="submission" date="2015-09" db="EMBL/GenBank/DDBJ databases">
        <title>Genome announcement of multiple Pseudomonas syringae strains.</title>
        <authorList>
            <person name="Thakur S."/>
            <person name="Wang P.W."/>
            <person name="Gong Y."/>
            <person name="Weir B.S."/>
            <person name="Guttman D.S."/>
        </authorList>
    </citation>
    <scope>NUCLEOTIDE SEQUENCE [LARGE SCALE GENOMIC DNA]</scope>
    <source>
        <strain evidence="3 4">ICMP3963</strain>
    </source>
</reference>
<feature type="region of interest" description="Disordered" evidence="1">
    <location>
        <begin position="1"/>
        <end position="20"/>
    </location>
</feature>
<organism evidence="3 4">
    <name type="scientific">Pseudomonas syringae pv. viburni</name>
    <dbReference type="NCBI Taxonomy" id="251703"/>
    <lineage>
        <taxon>Bacteria</taxon>
        <taxon>Pseudomonadati</taxon>
        <taxon>Pseudomonadota</taxon>
        <taxon>Gammaproteobacteria</taxon>
        <taxon>Pseudomonadales</taxon>
        <taxon>Pseudomonadaceae</taxon>
        <taxon>Pseudomonas</taxon>
    </lineage>
</organism>
<dbReference type="Pfam" id="PF20283">
    <property type="entry name" value="CTD7"/>
    <property type="match status" value="1"/>
</dbReference>
<evidence type="ECO:0000313" key="4">
    <source>
        <dbReference type="Proteomes" id="UP000050317"/>
    </source>
</evidence>
<comment type="caution">
    <text evidence="3">The sequence shown here is derived from an EMBL/GenBank/DDBJ whole genome shotgun (WGS) entry which is preliminary data.</text>
</comment>
<feature type="domain" description="ABC-three component systems C-terminal" evidence="2">
    <location>
        <begin position="276"/>
        <end position="411"/>
    </location>
</feature>
<dbReference type="RefSeq" id="WP_044421426.1">
    <property type="nucleotide sequence ID" value="NZ_JYHK01000020.1"/>
</dbReference>
<sequence>MTSVASNDPADQKKDSDPYSAGEQGLGYIFQPRFALYQALELPEDTAILIEKEDDLDFLEYSGKKTLASLKHKAVGERLTDLSVDFWKSVNIWLTRYQANGRVESDYQFFLFTTSSVAPDSFLRFFLYGVNTTEAQPSLWQLTENTLATSKAKSFTKIKELLSKLTALEKEDFVSRITIIDSTPRIGDLPSLIKGQKMRAIRAEHRDAVFERLEGWWNDLIIQMLCEPQSEPAYARDVSEKLFNFSEEYKDDNLPITFEDAIPTSPIDVSIDNRLFVSQLRELKLSPSRIRNAILDYYRAFEQRSAWARQRLVGSEEIMKYECRLTNEWERTKDVLFDDDALGASIEDCSDPELIAVAKKLYTWAETEAQKLDHLKIRARVTEPYVLRGSFQILANKRPYPTVYWHPQLLDRLSKAAGETE</sequence>
<dbReference type="Proteomes" id="UP000050317">
    <property type="component" value="Unassembled WGS sequence"/>
</dbReference>
<dbReference type="InterPro" id="IPR046913">
    <property type="entry name" value="ABC-3C_CTD7"/>
</dbReference>
<evidence type="ECO:0000256" key="1">
    <source>
        <dbReference type="SAM" id="MobiDB-lite"/>
    </source>
</evidence>
<name>A0A0N8TDU8_9PSED</name>
<dbReference type="PATRIC" id="fig|251703.9.peg.2016"/>